<comment type="subcellular location">
    <subcellularLocation>
        <location evidence="10">Cytoplasm</location>
    </subcellularLocation>
    <subcellularLocation>
        <location evidence="10">Nucleus</location>
    </subcellularLocation>
</comment>
<dbReference type="Gene3D" id="3.40.50.300">
    <property type="entry name" value="P-loop containing nucleotide triphosphate hydrolases"/>
    <property type="match status" value="1"/>
</dbReference>
<dbReference type="PANTHER" id="PTHR23359">
    <property type="entry name" value="NUCLEOTIDE KINASE"/>
    <property type="match status" value="1"/>
</dbReference>
<dbReference type="NCBIfam" id="TIGR01359">
    <property type="entry name" value="UMP_CMP_kin_fam"/>
    <property type="match status" value="1"/>
</dbReference>
<comment type="caution">
    <text evidence="10">Lacks conserved residue(s) required for the propagation of feature annotation.</text>
</comment>
<reference evidence="12" key="3">
    <citation type="submission" date="2025-08" db="UniProtKB">
        <authorList>
            <consortium name="RefSeq"/>
        </authorList>
    </citation>
    <scope>IDENTIFICATION</scope>
    <source>
        <tissue evidence="12">Whole organism</tissue>
    </source>
</reference>
<name>A0ABM1Q458_DROAR</name>
<feature type="binding site" evidence="10">
    <location>
        <begin position="150"/>
        <end position="153"/>
    </location>
    <ligand>
        <name>a ribonucleoside 5'-phosphate</name>
        <dbReference type="ChEBI" id="CHEBI:58043"/>
    </ligand>
</feature>
<comment type="catalytic activity">
    <reaction evidence="10">
        <text>CMP + ATP = CDP + ADP</text>
        <dbReference type="Rhea" id="RHEA:11600"/>
        <dbReference type="ChEBI" id="CHEBI:30616"/>
        <dbReference type="ChEBI" id="CHEBI:58069"/>
        <dbReference type="ChEBI" id="CHEBI:60377"/>
        <dbReference type="ChEBI" id="CHEBI:456216"/>
        <dbReference type="EC" id="2.7.4.14"/>
    </reaction>
</comment>
<dbReference type="InterPro" id="IPR027417">
    <property type="entry name" value="P-loop_NTPase"/>
</dbReference>
<reference evidence="11" key="1">
    <citation type="journal article" date="1997" name="Nucleic Acids Res.">
        <title>tRNAscan-SE: a program for improved detection of transfer RNA genes in genomic sequence.</title>
        <authorList>
            <person name="Lowe T.M."/>
            <person name="Eddy S.R."/>
        </authorList>
    </citation>
    <scope>NUCLEOTIDE SEQUENCE [LARGE SCALE GENOMIC DNA]</scope>
</reference>
<evidence type="ECO:0000256" key="9">
    <source>
        <dbReference type="ARBA" id="ARBA00048116"/>
    </source>
</evidence>
<evidence type="ECO:0000256" key="10">
    <source>
        <dbReference type="HAMAP-Rule" id="MF_03172"/>
    </source>
</evidence>
<keyword evidence="11" id="KW-1185">Reference proteome</keyword>
<comment type="catalytic activity">
    <reaction evidence="9 10">
        <text>UMP + ATP = UDP + ADP</text>
        <dbReference type="Rhea" id="RHEA:24400"/>
        <dbReference type="ChEBI" id="CHEBI:30616"/>
        <dbReference type="ChEBI" id="CHEBI:57865"/>
        <dbReference type="ChEBI" id="CHEBI:58223"/>
        <dbReference type="ChEBI" id="CHEBI:456216"/>
        <dbReference type="EC" id="2.7.4.14"/>
    </reaction>
</comment>
<keyword evidence="5 10" id="KW-0418">Kinase</keyword>
<evidence type="ECO:0000256" key="8">
    <source>
        <dbReference type="ARBA" id="ARBA00023242"/>
    </source>
</evidence>
<sequence>MWRAITRIPKTLDSLGQGVAVLPQQFQHSQLYNNNHNICSKTNYLSLHNQASLIKPKYRMSTAKPKVVFVLGGPGAGKGTQCSKIVERFQFEHLSAGDLLREERSREGSEYGQLIEEYIRNGMIVPVEVTCSLLENAMKNSGKSRFLIDGFPRNQDNLDGWNRQMSDKTEMQFVLFFDCAEDVCVKRCLGRGQSGSGRSDDNMESLKKRIQTYNNDSLPIIKYFENAGQVKRIDASPDADKVFQEVERVFLANGFQ</sequence>
<keyword evidence="1 10" id="KW-0963">Cytoplasm</keyword>
<evidence type="ECO:0000313" key="12">
    <source>
        <dbReference type="RefSeq" id="XP_017874244.1"/>
    </source>
</evidence>
<evidence type="ECO:0000256" key="6">
    <source>
        <dbReference type="ARBA" id="ARBA00022840"/>
    </source>
</evidence>
<comment type="cofactor">
    <cofactor evidence="10">
        <name>Mg(2+)</name>
        <dbReference type="ChEBI" id="CHEBI:18420"/>
    </cofactor>
    <text evidence="10">Binds 1 Mg(2+) ion per monomer.</text>
</comment>
<evidence type="ECO:0000256" key="7">
    <source>
        <dbReference type="ARBA" id="ARBA00022975"/>
    </source>
</evidence>
<dbReference type="PRINTS" id="PR00094">
    <property type="entry name" value="ADENYLTKNASE"/>
</dbReference>
<feature type="binding site" evidence="10">
    <location>
        <begin position="123"/>
        <end position="125"/>
    </location>
    <ligand>
        <name>a ribonucleoside 5'-phosphate</name>
        <dbReference type="ChEBI" id="CHEBI:58043"/>
    </ligand>
</feature>
<dbReference type="HAMAP" id="MF_00235">
    <property type="entry name" value="Adenylate_kinase_Adk"/>
    <property type="match status" value="1"/>
</dbReference>
<keyword evidence="7 10" id="KW-0665">Pyrimidine biosynthesis</keyword>
<evidence type="ECO:0000256" key="2">
    <source>
        <dbReference type="ARBA" id="ARBA00022553"/>
    </source>
</evidence>
<keyword evidence="3 10" id="KW-0808">Transferase</keyword>
<feature type="binding site" evidence="10">
    <location>
        <position position="157"/>
    </location>
    <ligand>
        <name>CMP</name>
        <dbReference type="ChEBI" id="CHEBI:60377"/>
    </ligand>
</feature>
<evidence type="ECO:0000256" key="5">
    <source>
        <dbReference type="ARBA" id="ARBA00022777"/>
    </source>
</evidence>
<dbReference type="GO" id="GO:0016301">
    <property type="term" value="F:kinase activity"/>
    <property type="evidence" value="ECO:0007669"/>
    <property type="project" value="UniProtKB-KW"/>
</dbReference>
<dbReference type="InterPro" id="IPR000850">
    <property type="entry name" value="Adenylat/UMP-CMP_kin"/>
</dbReference>
<dbReference type="SUPFAM" id="SSF52540">
    <property type="entry name" value="P-loop containing nucleoside triphosphate hydrolases"/>
    <property type="match status" value="1"/>
</dbReference>
<feature type="region of interest" description="NMPbind" evidence="10">
    <location>
        <begin position="95"/>
        <end position="125"/>
    </location>
</feature>
<evidence type="ECO:0000256" key="4">
    <source>
        <dbReference type="ARBA" id="ARBA00022741"/>
    </source>
</evidence>
<dbReference type="Pfam" id="PF00406">
    <property type="entry name" value="ADK"/>
    <property type="match status" value="1"/>
</dbReference>
<accession>A0ABM1Q458</accession>
<dbReference type="HAMAP" id="MF_03172">
    <property type="entry name" value="Adenylate_kinase_UMP_CMP_kin"/>
    <property type="match status" value="1"/>
</dbReference>
<dbReference type="InterPro" id="IPR033690">
    <property type="entry name" value="Adenylat_kinase_CS"/>
</dbReference>
<dbReference type="CDD" id="cd01428">
    <property type="entry name" value="ADK"/>
    <property type="match status" value="1"/>
</dbReference>
<keyword evidence="2" id="KW-0597">Phosphoprotein</keyword>
<comment type="function">
    <text evidence="10">Catalyzes the phosphorylation of pyrimidine nucleoside monophosphates at the expense of ATP. Plays an important role in de novo pyrimidine nucleotide biosynthesis. Has preference for UMP and CMP as phosphate acceptors.</text>
</comment>
<proteinExistence type="inferred from homology"/>
<comment type="similarity">
    <text evidence="10">Belongs to the adenylate kinase family. UMP-CMP kinase subfamily.</text>
</comment>
<comment type="subunit">
    <text evidence="10">Monomer.</text>
</comment>
<feature type="binding site" evidence="10">
    <location>
        <position position="237"/>
    </location>
    <ligand>
        <name>ATP</name>
        <dbReference type="ChEBI" id="CHEBI:30616"/>
    </ligand>
</feature>
<keyword evidence="6 10" id="KW-0067">ATP-binding</keyword>
<feature type="binding site" evidence="10">
    <location>
        <position position="191"/>
    </location>
    <ligand>
        <name>ATP</name>
        <dbReference type="ChEBI" id="CHEBI:30616"/>
    </ligand>
</feature>
<comment type="domain">
    <text evidence="10">Consists of three domains, a large central CORE domain and two small peripheral domains, NMPbind and LID, which undergo movements during catalysis. The LID domain closes over the site of phosphoryl transfer upon ATP binding. Assembling and dissambling the active center during each catalytic cycle provides an effective means to prevent ATP hydrolysis.</text>
</comment>
<dbReference type="GeneID" id="108621448"/>
<comment type="catalytic activity">
    <reaction evidence="10">
        <text>dCMP + ATP = dCDP + ADP</text>
        <dbReference type="Rhea" id="RHEA:25094"/>
        <dbReference type="ChEBI" id="CHEBI:30616"/>
        <dbReference type="ChEBI" id="CHEBI:57566"/>
        <dbReference type="ChEBI" id="CHEBI:58593"/>
        <dbReference type="ChEBI" id="CHEBI:456216"/>
        <dbReference type="EC" id="2.7.4.14"/>
    </reaction>
</comment>
<reference evidence="11" key="2">
    <citation type="journal article" date="2016" name="G3 (Bethesda)">
        <title>Genome Evolution in Three Species of Cactophilic Drosophila.</title>
        <authorList>
            <person name="Sanchez-Flores A."/>
            <person name="Penazola F."/>
            <person name="Carpinteyro-Ponce J."/>
            <person name="Nazario-Yepiz N."/>
            <person name="Abreu-Goodger C."/>
            <person name="Machado C.A."/>
            <person name="Markow T.A."/>
        </authorList>
    </citation>
    <scope>NUCLEOTIDE SEQUENCE [LARGE SCALE GENOMIC DNA]</scope>
</reference>
<feature type="binding site" evidence="10">
    <location>
        <position position="209"/>
    </location>
    <ligand>
        <name>a ribonucleoside 5'-phosphate</name>
        <dbReference type="ChEBI" id="CHEBI:58043"/>
    </ligand>
</feature>
<protein>
    <recommendedName>
        <fullName evidence="10">UMP-CMP kinase</fullName>
        <ecNumber evidence="10">2.7.4.14</ecNumber>
    </recommendedName>
    <alternativeName>
        <fullName evidence="10">Deoxycytidylate kinase</fullName>
        <shortName evidence="10">CK</shortName>
        <shortName evidence="10">dCMP kinase</shortName>
    </alternativeName>
    <alternativeName>
        <fullName evidence="10">Uridine monophosphate/cytidine monophosphate kinase</fullName>
        <shortName evidence="10">UMP/CMP kinase</shortName>
        <shortName evidence="10">UMP/CMPK</shortName>
    </alternativeName>
</protein>
<evidence type="ECO:0000313" key="11">
    <source>
        <dbReference type="Proteomes" id="UP000694904"/>
    </source>
</evidence>
<dbReference type="Proteomes" id="UP000694904">
    <property type="component" value="Chromosome 2"/>
</dbReference>
<feature type="binding site" evidence="10">
    <location>
        <position position="101"/>
    </location>
    <ligand>
        <name>a ribonucleoside 5'-phosphate</name>
        <dbReference type="ChEBI" id="CHEBI:58043"/>
    </ligand>
</feature>
<dbReference type="InterPro" id="IPR006266">
    <property type="entry name" value="UMP_CMP_kinase"/>
</dbReference>
<evidence type="ECO:0000256" key="1">
    <source>
        <dbReference type="ARBA" id="ARBA00022490"/>
    </source>
</evidence>
<gene>
    <name evidence="12" type="primary">LOC108621448</name>
</gene>
<keyword evidence="8 10" id="KW-0539">Nucleus</keyword>
<feature type="binding site" evidence="10">
    <location>
        <position position="198"/>
    </location>
    <ligand>
        <name>a ribonucleoside 5'-phosphate</name>
        <dbReference type="ChEBI" id="CHEBI:58043"/>
    </ligand>
</feature>
<evidence type="ECO:0000256" key="3">
    <source>
        <dbReference type="ARBA" id="ARBA00022679"/>
    </source>
</evidence>
<organism evidence="11 12">
    <name type="scientific">Drosophila arizonae</name>
    <name type="common">Fruit fly</name>
    <dbReference type="NCBI Taxonomy" id="7263"/>
    <lineage>
        <taxon>Eukaryota</taxon>
        <taxon>Metazoa</taxon>
        <taxon>Ecdysozoa</taxon>
        <taxon>Arthropoda</taxon>
        <taxon>Hexapoda</taxon>
        <taxon>Insecta</taxon>
        <taxon>Pterygota</taxon>
        <taxon>Neoptera</taxon>
        <taxon>Endopterygota</taxon>
        <taxon>Diptera</taxon>
        <taxon>Brachycera</taxon>
        <taxon>Muscomorpha</taxon>
        <taxon>Ephydroidea</taxon>
        <taxon>Drosophilidae</taxon>
        <taxon>Drosophila</taxon>
    </lineage>
</organism>
<keyword evidence="4 10" id="KW-0547">Nucleotide-binding</keyword>
<dbReference type="EC" id="2.7.4.14" evidence="10"/>
<dbReference type="PROSITE" id="PS00113">
    <property type="entry name" value="ADENYLATE_KINASE"/>
    <property type="match status" value="1"/>
</dbReference>
<feature type="binding site" evidence="10">
    <location>
        <begin position="75"/>
        <end position="80"/>
    </location>
    <ligand>
        <name>ATP</name>
        <dbReference type="ChEBI" id="CHEBI:30616"/>
    </ligand>
</feature>
<dbReference type="RefSeq" id="XP_017874244.1">
    <property type="nucleotide sequence ID" value="XM_018018755.1"/>
</dbReference>